<feature type="signal peptide" evidence="1">
    <location>
        <begin position="1"/>
        <end position="17"/>
    </location>
</feature>
<dbReference type="PROSITE" id="PS51318">
    <property type="entry name" value="TAT"/>
    <property type="match status" value="1"/>
</dbReference>
<protein>
    <submittedName>
        <fullName evidence="2">Twin-arginine translocation signal domain-containing protein</fullName>
    </submittedName>
</protein>
<reference evidence="2 3" key="1">
    <citation type="submission" date="2020-02" db="EMBL/GenBank/DDBJ databases">
        <title>Whole-genome analyses of novel actinobacteria.</title>
        <authorList>
            <person name="Sahin N."/>
        </authorList>
    </citation>
    <scope>NUCLEOTIDE SEQUENCE [LARGE SCALE GENOMIC DNA]</scope>
    <source>
        <strain evidence="2 3">A7024</strain>
    </source>
</reference>
<name>A0A6G4U5J3_9ACTN</name>
<dbReference type="EMBL" id="JAAKZV010000121">
    <property type="protein sequence ID" value="NGN67010.1"/>
    <property type="molecule type" value="Genomic_DNA"/>
</dbReference>
<evidence type="ECO:0000313" key="2">
    <source>
        <dbReference type="EMBL" id="NGN67010.1"/>
    </source>
</evidence>
<keyword evidence="3" id="KW-1185">Reference proteome</keyword>
<accession>A0A6G4U5J3</accession>
<comment type="caution">
    <text evidence="2">The sequence shown here is derived from an EMBL/GenBank/DDBJ whole genome shotgun (WGS) entry which is preliminary data.</text>
</comment>
<sequence length="69" mass="7202">MSLSRRTFLGMTAAATAAGLSSPLIGSTLDQAAGAERAAPAAEFAIGVRQFNWSRGSRSLVTKIFYPTP</sequence>
<feature type="chain" id="PRO_5038558750" evidence="1">
    <location>
        <begin position="18"/>
        <end position="69"/>
    </location>
</feature>
<feature type="non-terminal residue" evidence="2">
    <location>
        <position position="69"/>
    </location>
</feature>
<gene>
    <name evidence="2" type="ORF">G5C51_24265</name>
</gene>
<keyword evidence="1" id="KW-0732">Signal</keyword>
<evidence type="ECO:0000256" key="1">
    <source>
        <dbReference type="SAM" id="SignalP"/>
    </source>
</evidence>
<evidence type="ECO:0000313" key="3">
    <source>
        <dbReference type="Proteomes" id="UP000481583"/>
    </source>
</evidence>
<dbReference type="RefSeq" id="WP_165240314.1">
    <property type="nucleotide sequence ID" value="NZ_JAAKZV010000121.1"/>
</dbReference>
<dbReference type="AlphaFoldDB" id="A0A6G4U5J3"/>
<proteinExistence type="predicted"/>
<organism evidence="2 3">
    <name type="scientific">Streptomyces coryli</name>
    <dbReference type="NCBI Taxonomy" id="1128680"/>
    <lineage>
        <taxon>Bacteria</taxon>
        <taxon>Bacillati</taxon>
        <taxon>Actinomycetota</taxon>
        <taxon>Actinomycetes</taxon>
        <taxon>Kitasatosporales</taxon>
        <taxon>Streptomycetaceae</taxon>
        <taxon>Streptomyces</taxon>
    </lineage>
</organism>
<dbReference type="NCBIfam" id="TIGR01409">
    <property type="entry name" value="TAT_signal_seq"/>
    <property type="match status" value="1"/>
</dbReference>
<dbReference type="InterPro" id="IPR019546">
    <property type="entry name" value="TAT_signal_bac_arc"/>
</dbReference>
<dbReference type="InterPro" id="IPR006311">
    <property type="entry name" value="TAT_signal"/>
</dbReference>
<dbReference type="Proteomes" id="UP000481583">
    <property type="component" value="Unassembled WGS sequence"/>
</dbReference>